<name>A0A1G4T9D5_9CAUL</name>
<dbReference type="Gene3D" id="3.90.15.10">
    <property type="entry name" value="Topoisomerase I, Chain A, domain 3"/>
    <property type="match status" value="1"/>
</dbReference>
<dbReference type="InterPro" id="IPR001631">
    <property type="entry name" value="TopoI"/>
</dbReference>
<evidence type="ECO:0000313" key="9">
    <source>
        <dbReference type="EMBL" id="SCW78032.1"/>
    </source>
</evidence>
<dbReference type="InterPro" id="IPR049331">
    <property type="entry name" value="Top1B_N_bact"/>
</dbReference>
<evidence type="ECO:0000256" key="3">
    <source>
        <dbReference type="ARBA" id="ARBA00012891"/>
    </source>
</evidence>
<dbReference type="InterPro" id="IPR011010">
    <property type="entry name" value="DNA_brk_join_enz"/>
</dbReference>
<dbReference type="InterPro" id="IPR014711">
    <property type="entry name" value="TopoI_cat_a-hlx-sub_euk"/>
</dbReference>
<dbReference type="Proteomes" id="UP000199150">
    <property type="component" value="Unassembled WGS sequence"/>
</dbReference>
<comment type="catalytic activity">
    <reaction evidence="1">
        <text>ATP-independent breakage of single-stranded DNA, followed by passage and rejoining.</text>
        <dbReference type="EC" id="5.6.2.1"/>
    </reaction>
</comment>
<organism evidence="9 10">
    <name type="scientific">Asticcacaulis taihuensis</name>
    <dbReference type="NCBI Taxonomy" id="260084"/>
    <lineage>
        <taxon>Bacteria</taxon>
        <taxon>Pseudomonadati</taxon>
        <taxon>Pseudomonadota</taxon>
        <taxon>Alphaproteobacteria</taxon>
        <taxon>Caulobacterales</taxon>
        <taxon>Caulobacteraceae</taxon>
        <taxon>Asticcacaulis</taxon>
    </lineage>
</organism>
<dbReference type="SUPFAM" id="SSF55869">
    <property type="entry name" value="DNA topoisomerase I domain"/>
    <property type="match status" value="1"/>
</dbReference>
<dbReference type="RefSeq" id="WP_139159710.1">
    <property type="nucleotide sequence ID" value="NZ_CBCRYE010000007.1"/>
</dbReference>
<protein>
    <recommendedName>
        <fullName evidence="3">DNA topoisomerase</fullName>
        <ecNumber evidence="3">5.6.2.1</ecNumber>
    </recommendedName>
</protein>
<dbReference type="GO" id="GO:0003677">
    <property type="term" value="F:DNA binding"/>
    <property type="evidence" value="ECO:0007669"/>
    <property type="project" value="UniProtKB-KW"/>
</dbReference>
<dbReference type="PROSITE" id="PS52038">
    <property type="entry name" value="TOPO_IB_2"/>
    <property type="match status" value="1"/>
</dbReference>
<keyword evidence="10" id="KW-1185">Reference proteome</keyword>
<evidence type="ECO:0000259" key="7">
    <source>
        <dbReference type="Pfam" id="PF01028"/>
    </source>
</evidence>
<feature type="domain" description="DNA topoisomerase I catalytic core eukaryotic-type" evidence="7">
    <location>
        <begin position="102"/>
        <end position="317"/>
    </location>
</feature>
<reference evidence="10" key="1">
    <citation type="submission" date="2016-10" db="EMBL/GenBank/DDBJ databases">
        <authorList>
            <person name="Varghese N."/>
            <person name="Submissions S."/>
        </authorList>
    </citation>
    <scope>NUCLEOTIDE SEQUENCE [LARGE SCALE GENOMIC DNA]</scope>
    <source>
        <strain evidence="10">CGMCC 1.3431</strain>
    </source>
</reference>
<evidence type="ECO:0000256" key="1">
    <source>
        <dbReference type="ARBA" id="ARBA00000213"/>
    </source>
</evidence>
<dbReference type="GO" id="GO:0006265">
    <property type="term" value="P:DNA topological change"/>
    <property type="evidence" value="ECO:0007669"/>
    <property type="project" value="InterPro"/>
</dbReference>
<dbReference type="PRINTS" id="PR00416">
    <property type="entry name" value="EUTPISMRASEI"/>
</dbReference>
<evidence type="ECO:0000256" key="2">
    <source>
        <dbReference type="ARBA" id="ARBA00006645"/>
    </source>
</evidence>
<evidence type="ECO:0000313" key="10">
    <source>
        <dbReference type="Proteomes" id="UP000199150"/>
    </source>
</evidence>
<dbReference type="Pfam" id="PF21338">
    <property type="entry name" value="Top1B_N_bact"/>
    <property type="match status" value="1"/>
</dbReference>
<comment type="similarity">
    <text evidence="2">Belongs to the type IB topoisomerase family.</text>
</comment>
<evidence type="ECO:0000256" key="4">
    <source>
        <dbReference type="ARBA" id="ARBA00023029"/>
    </source>
</evidence>
<dbReference type="EC" id="5.6.2.1" evidence="3"/>
<dbReference type="Gene3D" id="1.10.132.120">
    <property type="match status" value="1"/>
</dbReference>
<dbReference type="InterPro" id="IPR035447">
    <property type="entry name" value="DNA_topo_I_N_sf"/>
</dbReference>
<sequence length="357" mass="40382">MKTATLLDIDFTDCEAQARSQGLRYVTDAKPGFTRKRYGKHFHFFDTRGERVRDEAVIARIRKLAIPPAYTKVWICPHANGHIQATGLDARGRKQYRYHPDWRTLRDSSKFSHILAFGEFLPKLRAVTAEHMSQRGLTRDKVLATVVTLLEKTLIRVGNGEYAKHNKSYGLTTLRHQHVDVSGHTIRFQFSGKSGKAWNLKLTDRRIARVVRACAEIDGQELFKYIDDSGVVRDVTSGDVNAYLKSITGEAFTAKDFRTWTGTVLAAMALQDYAEYDTQAQAKKNVVAAIEHVAKKLGNTPTVCRKSYIHPQIIDAYLNGSLIEQITGEIDKTLQAQYEQLTPEEILVLAFLKQRLA</sequence>
<keyword evidence="6 9" id="KW-0413">Isomerase</keyword>
<feature type="domain" description="DNA topoisomerase IB N-terminal" evidence="8">
    <location>
        <begin position="41"/>
        <end position="89"/>
    </location>
</feature>
<dbReference type="Pfam" id="PF01028">
    <property type="entry name" value="Topoisom_I"/>
    <property type="match status" value="1"/>
</dbReference>
<proteinExistence type="inferred from homology"/>
<dbReference type="SUPFAM" id="SSF56349">
    <property type="entry name" value="DNA breaking-rejoining enzymes"/>
    <property type="match status" value="1"/>
</dbReference>
<dbReference type="OrthoDB" id="9778962at2"/>
<dbReference type="InterPro" id="IPR013500">
    <property type="entry name" value="TopoI_cat_euk"/>
</dbReference>
<evidence type="ECO:0000259" key="8">
    <source>
        <dbReference type="Pfam" id="PF21338"/>
    </source>
</evidence>
<keyword evidence="4" id="KW-0799">Topoisomerase</keyword>
<keyword evidence="5" id="KW-0238">DNA-binding</keyword>
<dbReference type="AlphaFoldDB" id="A0A1G4T9D5"/>
<dbReference type="STRING" id="260084.SAMN02927928_3341"/>
<dbReference type="EMBL" id="FMTS01000007">
    <property type="protein sequence ID" value="SCW78032.1"/>
    <property type="molecule type" value="Genomic_DNA"/>
</dbReference>
<accession>A0A1G4T9D5</accession>
<dbReference type="GO" id="GO:0003917">
    <property type="term" value="F:DNA topoisomerase type I (single strand cut, ATP-independent) activity"/>
    <property type="evidence" value="ECO:0007669"/>
    <property type="project" value="UniProtKB-EC"/>
</dbReference>
<evidence type="ECO:0000256" key="5">
    <source>
        <dbReference type="ARBA" id="ARBA00023125"/>
    </source>
</evidence>
<gene>
    <name evidence="9" type="ORF">SAMN02927928_3341</name>
</gene>
<evidence type="ECO:0000256" key="6">
    <source>
        <dbReference type="ARBA" id="ARBA00023235"/>
    </source>
</evidence>
<dbReference type="Gene3D" id="3.30.66.10">
    <property type="entry name" value="DNA topoisomerase I domain"/>
    <property type="match status" value="1"/>
</dbReference>